<evidence type="ECO:0000256" key="1">
    <source>
        <dbReference type="ARBA" id="ARBA00001966"/>
    </source>
</evidence>
<keyword evidence="6" id="KW-0411">Iron-sulfur</keyword>
<gene>
    <name evidence="8" type="ORF">SAMN05216323_100442</name>
</gene>
<evidence type="ECO:0000256" key="2">
    <source>
        <dbReference type="ARBA" id="ARBA00022485"/>
    </source>
</evidence>
<keyword evidence="2" id="KW-0004">4Fe-4S</keyword>
<dbReference type="SFLD" id="SFLDG01118">
    <property type="entry name" value="activating_enzymes__group_2"/>
    <property type="match status" value="1"/>
</dbReference>
<reference evidence="8 9" key="1">
    <citation type="submission" date="2016-09" db="EMBL/GenBank/DDBJ databases">
        <authorList>
            <person name="Capua I."/>
            <person name="De Benedictis P."/>
            <person name="Joannis T."/>
            <person name="Lombin L.H."/>
            <person name="Cattoli G."/>
        </authorList>
    </citation>
    <scope>NUCLEOTIDE SEQUENCE [LARGE SCALE GENOMIC DNA]</scope>
    <source>
        <strain evidence="8 9">A7P-90m</strain>
    </source>
</reference>
<protein>
    <submittedName>
        <fullName evidence="8">Glycerol dehydratase, cobalamin-independent, small subunit</fullName>
    </submittedName>
</protein>
<evidence type="ECO:0000313" key="8">
    <source>
        <dbReference type="EMBL" id="SDB85676.1"/>
    </source>
</evidence>
<accession>A0A1G6GX10</accession>
<evidence type="ECO:0000256" key="5">
    <source>
        <dbReference type="ARBA" id="ARBA00023004"/>
    </source>
</evidence>
<keyword evidence="9" id="KW-1185">Reference proteome</keyword>
<dbReference type="SFLD" id="SFLDS00029">
    <property type="entry name" value="Radical_SAM"/>
    <property type="match status" value="1"/>
</dbReference>
<dbReference type="AlphaFoldDB" id="A0A1G6GX10"/>
<dbReference type="PIRSF" id="PIRSF000371">
    <property type="entry name" value="PFL_act_enz"/>
    <property type="match status" value="1"/>
</dbReference>
<dbReference type="InterPro" id="IPR013785">
    <property type="entry name" value="Aldolase_TIM"/>
</dbReference>
<dbReference type="PANTHER" id="PTHR30352">
    <property type="entry name" value="PYRUVATE FORMATE-LYASE-ACTIVATING ENZYME"/>
    <property type="match status" value="1"/>
</dbReference>
<dbReference type="PANTHER" id="PTHR30352:SF4">
    <property type="entry name" value="PYRUVATE FORMATE-LYASE 2-ACTIVATING ENZYME"/>
    <property type="match status" value="1"/>
</dbReference>
<dbReference type="SFLD" id="SFLDG01066">
    <property type="entry name" value="organic_radical-activating_enz"/>
    <property type="match status" value="1"/>
</dbReference>
<dbReference type="SUPFAM" id="SSF54862">
    <property type="entry name" value="4Fe-4S ferredoxins"/>
    <property type="match status" value="1"/>
</dbReference>
<keyword evidence="4" id="KW-0479">Metal-binding</keyword>
<dbReference type="GO" id="GO:0051539">
    <property type="term" value="F:4 iron, 4 sulfur cluster binding"/>
    <property type="evidence" value="ECO:0007669"/>
    <property type="project" value="UniProtKB-KW"/>
</dbReference>
<evidence type="ECO:0000256" key="6">
    <source>
        <dbReference type="ARBA" id="ARBA00023014"/>
    </source>
</evidence>
<dbReference type="InterPro" id="IPR040074">
    <property type="entry name" value="BssD/PflA/YjjW"/>
</dbReference>
<dbReference type="Pfam" id="PF13237">
    <property type="entry name" value="Fer4_10"/>
    <property type="match status" value="1"/>
</dbReference>
<dbReference type="OrthoDB" id="9782387at2"/>
<feature type="domain" description="4Fe-4S ferredoxin-type" evidence="7">
    <location>
        <begin position="78"/>
        <end position="107"/>
    </location>
</feature>
<dbReference type="Proteomes" id="UP000199452">
    <property type="component" value="Unassembled WGS sequence"/>
</dbReference>
<dbReference type="CDD" id="cd01335">
    <property type="entry name" value="Radical_SAM"/>
    <property type="match status" value="1"/>
</dbReference>
<keyword evidence="3" id="KW-0949">S-adenosyl-L-methionine</keyword>
<evidence type="ECO:0000256" key="4">
    <source>
        <dbReference type="ARBA" id="ARBA00022723"/>
    </source>
</evidence>
<dbReference type="InterPro" id="IPR012839">
    <property type="entry name" value="Organic_radical_activase"/>
</dbReference>
<sequence>MKEDTIISYFNISWLSEFDGPGKRIVVYLQGCQLDCAWCHSPQSQPSKSPLLFFNQFCIGCHRCESACKNNGHIFVNGGHFINRQHCTGCGSCVEACPNSSCNRNTGALQLPTKKVEVSSLFKMLKPQLELVKNSGGITFSGGEPLLQSGALAMLAKLCKDMGIHTAVETSGIVEIADADKLLPYVDTWLVGFRLHQGINKEPSPEMESITYKFLSHISKKEGIEIIGRIPVIPGYTNNDDYLTKVKELMDEFPVNRLELLPHNPESAHYYKAMGIKPIIPYNKELAESTYRYMKESLEIAILS</sequence>
<evidence type="ECO:0000313" key="9">
    <source>
        <dbReference type="Proteomes" id="UP000199452"/>
    </source>
</evidence>
<dbReference type="InterPro" id="IPR007197">
    <property type="entry name" value="rSAM"/>
</dbReference>
<dbReference type="EMBL" id="FMYP01000004">
    <property type="protein sequence ID" value="SDB85676.1"/>
    <property type="molecule type" value="Genomic_DNA"/>
</dbReference>
<dbReference type="Gene3D" id="3.30.70.20">
    <property type="match status" value="1"/>
</dbReference>
<comment type="cofactor">
    <cofactor evidence="1">
        <name>[4Fe-4S] cluster</name>
        <dbReference type="ChEBI" id="CHEBI:49883"/>
    </cofactor>
</comment>
<dbReference type="GO" id="GO:0046872">
    <property type="term" value="F:metal ion binding"/>
    <property type="evidence" value="ECO:0007669"/>
    <property type="project" value="UniProtKB-KW"/>
</dbReference>
<dbReference type="SUPFAM" id="SSF102114">
    <property type="entry name" value="Radical SAM enzymes"/>
    <property type="match status" value="1"/>
</dbReference>
<keyword evidence="5" id="KW-0408">Iron</keyword>
<proteinExistence type="predicted"/>
<dbReference type="RefSeq" id="WP_092434986.1">
    <property type="nucleotide sequence ID" value="NZ_FMYP01000004.1"/>
</dbReference>
<name>A0A1G6GX10_9BACT</name>
<evidence type="ECO:0000256" key="3">
    <source>
        <dbReference type="ARBA" id="ARBA00022691"/>
    </source>
</evidence>
<dbReference type="PROSITE" id="PS00198">
    <property type="entry name" value="4FE4S_FER_1"/>
    <property type="match status" value="1"/>
</dbReference>
<dbReference type="InterPro" id="IPR034457">
    <property type="entry name" value="Organic_radical-activating"/>
</dbReference>
<organism evidence="8 9">
    <name type="scientific">Williamwhitmania taraxaci</name>
    <dbReference type="NCBI Taxonomy" id="1640674"/>
    <lineage>
        <taxon>Bacteria</taxon>
        <taxon>Pseudomonadati</taxon>
        <taxon>Bacteroidota</taxon>
        <taxon>Bacteroidia</taxon>
        <taxon>Bacteroidales</taxon>
        <taxon>Williamwhitmaniaceae</taxon>
        <taxon>Williamwhitmania</taxon>
    </lineage>
</organism>
<dbReference type="NCBIfam" id="TIGR02494">
    <property type="entry name" value="PFLE_PFLC"/>
    <property type="match status" value="1"/>
</dbReference>
<dbReference type="InterPro" id="IPR017896">
    <property type="entry name" value="4Fe4S_Fe-S-bd"/>
</dbReference>
<dbReference type="STRING" id="1640674.SAMN05216323_100442"/>
<dbReference type="Gene3D" id="3.20.20.70">
    <property type="entry name" value="Aldolase class I"/>
    <property type="match status" value="1"/>
</dbReference>
<dbReference type="InterPro" id="IPR017900">
    <property type="entry name" value="4Fe4S_Fe_S_CS"/>
</dbReference>
<dbReference type="GO" id="GO:0016491">
    <property type="term" value="F:oxidoreductase activity"/>
    <property type="evidence" value="ECO:0007669"/>
    <property type="project" value="InterPro"/>
</dbReference>
<dbReference type="InterPro" id="IPR058240">
    <property type="entry name" value="rSAM_sf"/>
</dbReference>
<dbReference type="PROSITE" id="PS51379">
    <property type="entry name" value="4FE4S_FER_2"/>
    <property type="match status" value="1"/>
</dbReference>
<evidence type="ECO:0000259" key="7">
    <source>
        <dbReference type="PROSITE" id="PS51379"/>
    </source>
</evidence>